<keyword evidence="6" id="KW-0175">Coiled coil</keyword>
<dbReference type="Pfam" id="PF13408">
    <property type="entry name" value="Zn_ribbon_recom"/>
    <property type="match status" value="1"/>
</dbReference>
<evidence type="ECO:0000256" key="3">
    <source>
        <dbReference type="ARBA" id="ARBA00023172"/>
    </source>
</evidence>
<keyword evidence="2" id="KW-0238">DNA-binding</keyword>
<evidence type="ECO:0000256" key="4">
    <source>
        <dbReference type="PIRSR" id="PIRSR606118-50"/>
    </source>
</evidence>
<dbReference type="PROSITE" id="PS51737">
    <property type="entry name" value="RECOMBINASE_DNA_BIND"/>
    <property type="match status" value="1"/>
</dbReference>
<organism evidence="9 10">
    <name type="scientific">Candidatus Daviesbacteria bacterium RIFCSPHIGHO2_01_FULL_40_11</name>
    <dbReference type="NCBI Taxonomy" id="1797762"/>
    <lineage>
        <taxon>Bacteria</taxon>
        <taxon>Candidatus Daviesiibacteriota</taxon>
    </lineage>
</organism>
<feature type="domain" description="Resolvase/invertase-type recombinase catalytic" evidence="7">
    <location>
        <begin position="3"/>
        <end position="148"/>
    </location>
</feature>
<dbReference type="PANTHER" id="PTHR30461">
    <property type="entry name" value="DNA-INVERTASE FROM LAMBDOID PROPHAGE"/>
    <property type="match status" value="1"/>
</dbReference>
<dbReference type="GO" id="GO:0000150">
    <property type="term" value="F:DNA strand exchange activity"/>
    <property type="evidence" value="ECO:0007669"/>
    <property type="project" value="InterPro"/>
</dbReference>
<evidence type="ECO:0000313" key="9">
    <source>
        <dbReference type="EMBL" id="OGE28299.1"/>
    </source>
</evidence>
<evidence type="ECO:0000313" key="10">
    <source>
        <dbReference type="Proteomes" id="UP000177555"/>
    </source>
</evidence>
<proteinExistence type="predicted"/>
<dbReference type="SUPFAM" id="SSF53041">
    <property type="entry name" value="Resolvase-like"/>
    <property type="match status" value="1"/>
</dbReference>
<keyword evidence="3" id="KW-0233">DNA recombination</keyword>
<dbReference type="InterPro" id="IPR006119">
    <property type="entry name" value="Resolv_N"/>
</dbReference>
<dbReference type="PROSITE" id="PS51736">
    <property type="entry name" value="RECOMBINASES_3"/>
    <property type="match status" value="1"/>
</dbReference>
<dbReference type="InterPro" id="IPR038109">
    <property type="entry name" value="DNA_bind_recomb_sf"/>
</dbReference>
<protein>
    <recommendedName>
        <fullName evidence="11">Resolvase/invertase-type recombinase catalytic domain-containing protein</fullName>
    </recommendedName>
</protein>
<dbReference type="InterPro" id="IPR006118">
    <property type="entry name" value="Recombinase_CS"/>
</dbReference>
<dbReference type="Pfam" id="PF07508">
    <property type="entry name" value="Recombinase"/>
    <property type="match status" value="1"/>
</dbReference>
<evidence type="ECO:0000256" key="1">
    <source>
        <dbReference type="ARBA" id="ARBA00022908"/>
    </source>
</evidence>
<dbReference type="PROSITE" id="PS00397">
    <property type="entry name" value="RECOMBINASES_1"/>
    <property type="match status" value="1"/>
</dbReference>
<dbReference type="PANTHER" id="PTHR30461:SF23">
    <property type="entry name" value="DNA RECOMBINASE-RELATED"/>
    <property type="match status" value="1"/>
</dbReference>
<dbReference type="GO" id="GO:0015074">
    <property type="term" value="P:DNA integration"/>
    <property type="evidence" value="ECO:0007669"/>
    <property type="project" value="UniProtKB-KW"/>
</dbReference>
<sequence length="534" mass="62263">MKKAFGYIRVSTVGQAEEGFSLDHQKEAIKDYCRTREMQLLQVFVDEGKSGRTVNRPEFQEMLKQIKEKGIDCVLIYKIDRFARNVTDFSRIWNEFKESGINLISLLEGDLSNGSSLVPNIFASVAQWESEVNGQRTKDALMEKFRSGWQPTCPPIGYRSVGGDGERKYCEPDPYAAPIIKKMFELYSTGQYSMMTLQEWLQDKNIISKNGTIISFSRINNILNNPFYYGLIRWHGQEKTGKHTPLISKQLFETCQYILKKHRHFLVRERKFDFLLRGFAYCSCGMRLVGEHHIIRSNKKRISYYHCQTRYSPDCKQKYVQVKDLEEQVENYIKEIEFTDEFIAQVKQQANDFLNTGRQNTDGMRQALINQKTGLEVKRKRVEDLLVDGGIDQETYNRKHPEITQQINNLQIQIDEVEEESKLDMPLIAETLFLTKNIYKTYQSAPDPLKRHYLRFFYEGFTVDNKVIIEAKPTPIFEALKTANMVKLRQVQLPSISLTNSLVQVIKTFQNPVWAEQIRERLKQINTLTKVAAI</sequence>
<gene>
    <name evidence="9" type="ORF">A2867_04760</name>
</gene>
<dbReference type="GO" id="GO:0003677">
    <property type="term" value="F:DNA binding"/>
    <property type="evidence" value="ECO:0007669"/>
    <property type="project" value="UniProtKB-KW"/>
</dbReference>
<comment type="caution">
    <text evidence="9">The sequence shown here is derived from an EMBL/GenBank/DDBJ whole genome shotgun (WGS) entry which is preliminary data.</text>
</comment>
<evidence type="ECO:0000256" key="5">
    <source>
        <dbReference type="PROSITE-ProRule" id="PRU10137"/>
    </source>
</evidence>
<dbReference type="InterPro" id="IPR050639">
    <property type="entry name" value="SSR_resolvase"/>
</dbReference>
<dbReference type="EMBL" id="MFCP01000020">
    <property type="protein sequence ID" value="OGE28299.1"/>
    <property type="molecule type" value="Genomic_DNA"/>
</dbReference>
<dbReference type="AlphaFoldDB" id="A0A1F5JI85"/>
<keyword evidence="1" id="KW-0229">DNA integration</keyword>
<dbReference type="InterPro" id="IPR025827">
    <property type="entry name" value="Zn_ribbon_recom_dom"/>
</dbReference>
<dbReference type="Pfam" id="PF00239">
    <property type="entry name" value="Resolvase"/>
    <property type="match status" value="1"/>
</dbReference>
<dbReference type="SMART" id="SM00857">
    <property type="entry name" value="Resolvase"/>
    <property type="match status" value="1"/>
</dbReference>
<accession>A0A1F5JI85</accession>
<evidence type="ECO:0000259" key="8">
    <source>
        <dbReference type="PROSITE" id="PS51737"/>
    </source>
</evidence>
<feature type="active site" description="O-(5'-phospho-DNA)-serine intermediate" evidence="4 5">
    <location>
        <position position="11"/>
    </location>
</feature>
<evidence type="ECO:0000259" key="7">
    <source>
        <dbReference type="PROSITE" id="PS51736"/>
    </source>
</evidence>
<dbReference type="CDD" id="cd00338">
    <property type="entry name" value="Ser_Recombinase"/>
    <property type="match status" value="1"/>
</dbReference>
<dbReference type="Proteomes" id="UP000177555">
    <property type="component" value="Unassembled WGS sequence"/>
</dbReference>
<dbReference type="InterPro" id="IPR011109">
    <property type="entry name" value="DNA_bind_recombinase_dom"/>
</dbReference>
<dbReference type="Gene3D" id="3.40.50.1390">
    <property type="entry name" value="Resolvase, N-terminal catalytic domain"/>
    <property type="match status" value="1"/>
</dbReference>
<evidence type="ECO:0000256" key="2">
    <source>
        <dbReference type="ARBA" id="ARBA00023125"/>
    </source>
</evidence>
<feature type="coiled-coil region" evidence="6">
    <location>
        <begin position="315"/>
        <end position="342"/>
    </location>
</feature>
<feature type="domain" description="Recombinase" evidence="8">
    <location>
        <begin position="155"/>
        <end position="265"/>
    </location>
</feature>
<dbReference type="InterPro" id="IPR036162">
    <property type="entry name" value="Resolvase-like_N_sf"/>
</dbReference>
<reference evidence="9 10" key="1">
    <citation type="journal article" date="2016" name="Nat. Commun.">
        <title>Thousands of microbial genomes shed light on interconnected biogeochemical processes in an aquifer system.</title>
        <authorList>
            <person name="Anantharaman K."/>
            <person name="Brown C.T."/>
            <person name="Hug L.A."/>
            <person name="Sharon I."/>
            <person name="Castelle C.J."/>
            <person name="Probst A.J."/>
            <person name="Thomas B.C."/>
            <person name="Singh A."/>
            <person name="Wilkins M.J."/>
            <person name="Karaoz U."/>
            <person name="Brodie E.L."/>
            <person name="Williams K.H."/>
            <person name="Hubbard S.S."/>
            <person name="Banfield J.F."/>
        </authorList>
    </citation>
    <scope>NUCLEOTIDE SEQUENCE [LARGE SCALE GENOMIC DNA]</scope>
</reference>
<name>A0A1F5JI85_9BACT</name>
<evidence type="ECO:0000256" key="6">
    <source>
        <dbReference type="SAM" id="Coils"/>
    </source>
</evidence>
<dbReference type="Gene3D" id="3.90.1750.20">
    <property type="entry name" value="Putative Large Serine Recombinase, Chain B, Domain 2"/>
    <property type="match status" value="1"/>
</dbReference>
<evidence type="ECO:0008006" key="11">
    <source>
        <dbReference type="Google" id="ProtNLM"/>
    </source>
</evidence>